<sequence>MPPWAIVLLWAGLSTATAYRDLHLMGSSGIDRPTDSRGRTAAQASTGADRPTEAGRNSVVHSAAGSARPTASGGGTVADEAVGSARPTAAGGGTVADDAVNSARPTASGGGTVADDAVDSARPLDAAGGAVPSDATGSARTAEAGGGTAPEDATGGAQPKDADGDTAPKDSTGGAPANNGAGSTRSKVPDEYVRVFELLSIPDAQKLQVLARLLQSLYDITTKLEGHLAATGGALHVAVSRMCEADNPLSPPQHRWIRIYDRLGFFSDGDEHACRVVNIGLSYAYRHQELNALTAANALRVRRAAASPLSGGEQIRGCGTGQQQVPEGGVVLGRRPATLRASPPIRGDSSALPPSKANQPTVPASGVNASARPDGHAPFDNGDVGSGVEAGLILPEGGLVVRRHINEDGAGEAVDDDVTAGGIIVATRAPLRQPDTVATGRGPALLGPDNSGSGGDVEVNKVVSSVQPVVTPSASSIKCISAVLEALRERQDIRQVLQQLVIDGLLCLGRLKGGSAFGSASASAATGGEAGWSAVRAILYRWWPI</sequence>
<evidence type="ECO:0000313" key="1">
    <source>
        <dbReference type="EMBL" id="KAK1868748.1"/>
    </source>
</evidence>
<dbReference type="EMBL" id="CM020620">
    <property type="protein sequence ID" value="KAK1868748.1"/>
    <property type="molecule type" value="Genomic_DNA"/>
</dbReference>
<name>A0ACC3CF83_PYRYE</name>
<protein>
    <submittedName>
        <fullName evidence="1">Uncharacterized protein</fullName>
    </submittedName>
</protein>
<keyword evidence="2" id="KW-1185">Reference proteome</keyword>
<reference evidence="1" key="1">
    <citation type="submission" date="2019-11" db="EMBL/GenBank/DDBJ databases">
        <title>Nori genome reveals adaptations in red seaweeds to the harsh intertidal environment.</title>
        <authorList>
            <person name="Wang D."/>
            <person name="Mao Y."/>
        </authorList>
    </citation>
    <scope>NUCLEOTIDE SEQUENCE</scope>
    <source>
        <tissue evidence="1">Gametophyte</tissue>
    </source>
</reference>
<organism evidence="1 2">
    <name type="scientific">Pyropia yezoensis</name>
    <name type="common">Susabi-nori</name>
    <name type="synonym">Porphyra yezoensis</name>
    <dbReference type="NCBI Taxonomy" id="2788"/>
    <lineage>
        <taxon>Eukaryota</taxon>
        <taxon>Rhodophyta</taxon>
        <taxon>Bangiophyceae</taxon>
        <taxon>Bangiales</taxon>
        <taxon>Bangiaceae</taxon>
        <taxon>Pyropia</taxon>
    </lineage>
</organism>
<dbReference type="Proteomes" id="UP000798662">
    <property type="component" value="Chromosome 3"/>
</dbReference>
<proteinExistence type="predicted"/>
<gene>
    <name evidence="1" type="ORF">I4F81_011231</name>
</gene>
<comment type="caution">
    <text evidence="1">The sequence shown here is derived from an EMBL/GenBank/DDBJ whole genome shotgun (WGS) entry which is preliminary data.</text>
</comment>
<evidence type="ECO:0000313" key="2">
    <source>
        <dbReference type="Proteomes" id="UP000798662"/>
    </source>
</evidence>
<accession>A0ACC3CF83</accession>